<dbReference type="SMART" id="SM00506">
    <property type="entry name" value="A1pp"/>
    <property type="match status" value="1"/>
</dbReference>
<dbReference type="InterPro" id="IPR052056">
    <property type="entry name" value="Mono-ARTD/PARP"/>
</dbReference>
<dbReference type="Gene3D" id="3.40.220.10">
    <property type="entry name" value="Leucine Aminopeptidase, subunit E, domain 1"/>
    <property type="match status" value="2"/>
</dbReference>
<dbReference type="AlphaFoldDB" id="A0A3Q3K3M0"/>
<keyword evidence="3 7" id="KW-0808">Transferase</keyword>
<evidence type="ECO:0000256" key="3">
    <source>
        <dbReference type="ARBA" id="ARBA00022679"/>
    </source>
</evidence>
<dbReference type="STRING" id="43700.ENSMALP00000022682"/>
<accession>A0A3Q3K3M0</accession>
<evidence type="ECO:0000259" key="8">
    <source>
        <dbReference type="PROSITE" id="PS50918"/>
    </source>
</evidence>
<dbReference type="GO" id="GO:0005737">
    <property type="term" value="C:cytoplasm"/>
    <property type="evidence" value="ECO:0007669"/>
    <property type="project" value="TreeGrafter"/>
</dbReference>
<reference evidence="11" key="1">
    <citation type="submission" date="2025-08" db="UniProtKB">
        <authorList>
            <consortium name="Ensembl"/>
        </authorList>
    </citation>
    <scope>IDENTIFICATION</scope>
</reference>
<evidence type="ECO:0000256" key="5">
    <source>
        <dbReference type="ARBA" id="ARBA00023242"/>
    </source>
</evidence>
<evidence type="ECO:0000256" key="6">
    <source>
        <dbReference type="ARBA" id="ARBA00024347"/>
    </source>
</evidence>
<dbReference type="Ensembl" id="ENSMALT00000023116.1">
    <property type="protein sequence ID" value="ENSMALP00000022682.1"/>
    <property type="gene ID" value="ENSMALG00000015837.1"/>
</dbReference>
<comment type="subcellular location">
    <subcellularLocation>
        <location evidence="1">Nucleus</location>
    </subcellularLocation>
</comment>
<feature type="domain" description="Macro" evidence="10">
    <location>
        <begin position="555"/>
        <end position="728"/>
    </location>
</feature>
<sequence>MDVGETEDVKEKIALLEKNTLIWKELPIGEKQFKLIEKEFSREMQTHCPEVKIYRGNAMITLEGPDNQVHSGATKLGDLMKKVAEKRMKLPTDLMVFIKSSDAISKYQAHFQQSLKKTVFLEAVSDLVLFSLSSGALDEAEAAIMRDLSVDTVKLQGAAAIPPGLDSVKEILIKTKDLVNSRRFRVDVSFIPGLTGTTEVRLVGYSENVNKLKEVLHDYQMNHIRTQETLNLSPELVDCFDKVLDLIGMKQTKVTLNASHFPCACVSISGPRCLVQESKATLSTALASLTSDTLILEGPGAQRYFQSDGKVSKELVESSCHVLITEQQKVDSPDVNTLPLTTSLNRPSLSITGGCCSMEVNTINLAIKLCSLIDEQVDVLVVPMINKKLTSTKIGADLLRKAGDAVRINFDQMAARCNVVPGDVLEVDGSRSLSCSKIYFIECLPWDGVRGQSVQALGNGLRKCLDLCVQQGWCSVAFPVIGPGRVLKYPLTEAIQVLNENIRQFGLSTSSGSLSNIHIVIKPDYPDSECYHEVYLSFSMTQGGQVTFRSLSSDLDDINMTVGGRVKLQLVFGNIINEKTDAIVNITDFTDFVTDSLCKDILNVAGPDVATILRNAKVKRGDVYKTPPGSFPCKAILHVHGEYYAGAIEQLMCRIIQHCEAFQYKSVAIPAICAGTGGLDPGVVASAMLRGLNTAMSTTALHCLTNIRLVLININAFLVFKKQAMQLFPHKEIKTDLSFLQTSSTSQQQSIFNFLGLCKKNVDDAMKKLKDLYLTQCSTHTFTKEQLESLTQNNMKDLKQLVETVGLSIQWDQSGSLTVRGLEDRVRQMIQMIHTISNIRREMTVREEEEDLYTHVAWCIQQHSGNWEKLPKIAHRKLESSDVNEEILDARGIPWSVDLKRMEAKRRVTGQSAKLKRLNNLPDLTLPLYWDNMATGENLKVVTLQPSSPEYQTVEKAFKQTVTQTVMKIERLQNVHLLRAYQAQKKNMSDKNVHCGGAGEKLLYHGTAKNNCIPIMKNGFNRSFAGCNGTLYGDGTYFAVNASLSVGYSSPAHDGSRSMFVVRVLTGVYDAGHKSMKVPPPRSYQQPHDLYDSVVDQIHQPDLYVVFQDNQAYPDYLITFR</sequence>
<evidence type="ECO:0000259" key="9">
    <source>
        <dbReference type="PROSITE" id="PS51059"/>
    </source>
</evidence>
<feature type="domain" description="WWE" evidence="8">
    <location>
        <begin position="844"/>
        <end position="917"/>
    </location>
</feature>
<dbReference type="PROSITE" id="PS51059">
    <property type="entry name" value="PARP_CATALYTIC"/>
    <property type="match status" value="1"/>
</dbReference>
<dbReference type="FunFam" id="3.90.228.10:FF:000008">
    <property type="entry name" value="Poly [ADP-ribose] polymerase"/>
    <property type="match status" value="1"/>
</dbReference>
<comment type="similarity">
    <text evidence="6">Belongs to the ARTD/PARP family.</text>
</comment>
<dbReference type="PROSITE" id="PS51154">
    <property type="entry name" value="MACRO"/>
    <property type="match status" value="1"/>
</dbReference>
<evidence type="ECO:0000259" key="10">
    <source>
        <dbReference type="PROSITE" id="PS51154"/>
    </source>
</evidence>
<dbReference type="InterPro" id="IPR004170">
    <property type="entry name" value="WWE_dom"/>
</dbReference>
<dbReference type="GO" id="GO:0070212">
    <property type="term" value="P:protein poly-ADP-ribosylation"/>
    <property type="evidence" value="ECO:0007669"/>
    <property type="project" value="TreeGrafter"/>
</dbReference>
<dbReference type="Pfam" id="PF00644">
    <property type="entry name" value="PARP"/>
    <property type="match status" value="1"/>
</dbReference>
<dbReference type="CDD" id="cd01439">
    <property type="entry name" value="TCCD_inducible_PARP_like"/>
    <property type="match status" value="1"/>
</dbReference>
<dbReference type="PANTHER" id="PTHR14453">
    <property type="entry name" value="PARP/ZINC FINGER CCCH TYPE DOMAIN CONTAINING PROTEIN"/>
    <property type="match status" value="1"/>
</dbReference>
<dbReference type="GO" id="GO:1990404">
    <property type="term" value="F:NAD+-protein mono-ADP-ribosyltransferase activity"/>
    <property type="evidence" value="ECO:0007669"/>
    <property type="project" value="TreeGrafter"/>
</dbReference>
<evidence type="ECO:0000256" key="7">
    <source>
        <dbReference type="RuleBase" id="RU362114"/>
    </source>
</evidence>
<dbReference type="Gene3D" id="3.90.228.10">
    <property type="match status" value="1"/>
</dbReference>
<dbReference type="EC" id="2.4.2.-" evidence="7"/>
<dbReference type="GO" id="GO:0003950">
    <property type="term" value="F:NAD+ poly-ADP-ribosyltransferase activity"/>
    <property type="evidence" value="ECO:0007669"/>
    <property type="project" value="UniProtKB-UniRule"/>
</dbReference>
<dbReference type="SUPFAM" id="SSF52949">
    <property type="entry name" value="Macro domain-like"/>
    <property type="match status" value="2"/>
</dbReference>
<dbReference type="SUPFAM" id="SSF56399">
    <property type="entry name" value="ADP-ribosylation"/>
    <property type="match status" value="1"/>
</dbReference>
<feature type="domain" description="PARP catalytic" evidence="9">
    <location>
        <begin position="926"/>
        <end position="1121"/>
    </location>
</feature>
<evidence type="ECO:0000313" key="11">
    <source>
        <dbReference type="Ensembl" id="ENSMALP00000022682.1"/>
    </source>
</evidence>
<evidence type="ECO:0000256" key="4">
    <source>
        <dbReference type="ARBA" id="ARBA00023027"/>
    </source>
</evidence>
<dbReference type="Pfam" id="PF01661">
    <property type="entry name" value="Macro"/>
    <property type="match status" value="2"/>
</dbReference>
<evidence type="ECO:0000256" key="1">
    <source>
        <dbReference type="ARBA" id="ARBA00004123"/>
    </source>
</evidence>
<dbReference type="InterPro" id="IPR002589">
    <property type="entry name" value="Macro_dom"/>
</dbReference>
<dbReference type="Proteomes" id="UP000261600">
    <property type="component" value="Unplaced"/>
</dbReference>
<dbReference type="InterPro" id="IPR043472">
    <property type="entry name" value="Macro_dom-like"/>
</dbReference>
<dbReference type="GO" id="GO:0010629">
    <property type="term" value="P:negative regulation of gene expression"/>
    <property type="evidence" value="ECO:0007669"/>
    <property type="project" value="TreeGrafter"/>
</dbReference>
<keyword evidence="5" id="KW-0539">Nucleus</keyword>
<reference evidence="11" key="2">
    <citation type="submission" date="2025-09" db="UniProtKB">
        <authorList>
            <consortium name="Ensembl"/>
        </authorList>
    </citation>
    <scope>IDENTIFICATION</scope>
</reference>
<dbReference type="PROSITE" id="PS50918">
    <property type="entry name" value="WWE"/>
    <property type="match status" value="1"/>
</dbReference>
<organism evidence="11 12">
    <name type="scientific">Monopterus albus</name>
    <name type="common">Swamp eel</name>
    <dbReference type="NCBI Taxonomy" id="43700"/>
    <lineage>
        <taxon>Eukaryota</taxon>
        <taxon>Metazoa</taxon>
        <taxon>Chordata</taxon>
        <taxon>Craniata</taxon>
        <taxon>Vertebrata</taxon>
        <taxon>Euteleostomi</taxon>
        <taxon>Actinopterygii</taxon>
        <taxon>Neopterygii</taxon>
        <taxon>Teleostei</taxon>
        <taxon>Neoteleostei</taxon>
        <taxon>Acanthomorphata</taxon>
        <taxon>Anabantaria</taxon>
        <taxon>Synbranchiformes</taxon>
        <taxon>Synbranchidae</taxon>
        <taxon>Monopterus</taxon>
    </lineage>
</organism>
<protein>
    <recommendedName>
        <fullName evidence="7">Poly [ADP-ribose] polymerase</fullName>
        <shortName evidence="7">PARP</shortName>
        <ecNumber evidence="7">2.4.2.-</ecNumber>
    </recommendedName>
</protein>
<dbReference type="GO" id="GO:0005634">
    <property type="term" value="C:nucleus"/>
    <property type="evidence" value="ECO:0007669"/>
    <property type="project" value="UniProtKB-SubCell"/>
</dbReference>
<keyword evidence="12" id="KW-1185">Reference proteome</keyword>
<keyword evidence="2 7" id="KW-0328">Glycosyltransferase</keyword>
<evidence type="ECO:0000313" key="12">
    <source>
        <dbReference type="Proteomes" id="UP000261600"/>
    </source>
</evidence>
<dbReference type="GO" id="GO:0003714">
    <property type="term" value="F:transcription corepressor activity"/>
    <property type="evidence" value="ECO:0007669"/>
    <property type="project" value="TreeGrafter"/>
</dbReference>
<proteinExistence type="inferred from homology"/>
<evidence type="ECO:0000256" key="2">
    <source>
        <dbReference type="ARBA" id="ARBA00022676"/>
    </source>
</evidence>
<keyword evidence="4 7" id="KW-0520">NAD</keyword>
<name>A0A3Q3K3M0_MONAL</name>
<dbReference type="PANTHER" id="PTHR14453:SF107">
    <property type="entry name" value="POLY [ADP-RIBOSE] POLYMERASE"/>
    <property type="match status" value="1"/>
</dbReference>
<dbReference type="InterPro" id="IPR012317">
    <property type="entry name" value="Poly(ADP-ribose)pol_cat_dom"/>
</dbReference>